<evidence type="ECO:0000259" key="3">
    <source>
        <dbReference type="PROSITE" id="PS50977"/>
    </source>
</evidence>
<dbReference type="Gene3D" id="1.10.357.10">
    <property type="entry name" value="Tetracycline Repressor, domain 2"/>
    <property type="match status" value="1"/>
</dbReference>
<dbReference type="InterPro" id="IPR050624">
    <property type="entry name" value="HTH-type_Tx_Regulator"/>
</dbReference>
<feature type="DNA-binding region" description="H-T-H motif" evidence="2">
    <location>
        <begin position="28"/>
        <end position="47"/>
    </location>
</feature>
<dbReference type="Proteomes" id="UP000774935">
    <property type="component" value="Unassembled WGS sequence"/>
</dbReference>
<gene>
    <name evidence="4" type="ORF">KYK27_08270</name>
</gene>
<keyword evidence="5" id="KW-1185">Reference proteome</keyword>
<evidence type="ECO:0000313" key="4">
    <source>
        <dbReference type="EMBL" id="MBW3365035.1"/>
    </source>
</evidence>
<keyword evidence="1 2" id="KW-0238">DNA-binding</keyword>
<reference evidence="4 5" key="1">
    <citation type="submission" date="2021-07" db="EMBL/GenBank/DDBJ databases">
        <authorList>
            <person name="Kim M.K."/>
        </authorList>
    </citation>
    <scope>NUCLEOTIDE SEQUENCE [LARGE SCALE GENOMIC DNA]</scope>
    <source>
        <strain evidence="4 5">HLY7-15</strain>
    </source>
</reference>
<dbReference type="InterPro" id="IPR054422">
    <property type="entry name" value="TetR-like_HI_0893_C"/>
</dbReference>
<protein>
    <submittedName>
        <fullName evidence="4">TetR/AcrR family transcriptional regulator</fullName>
    </submittedName>
</protein>
<dbReference type="PRINTS" id="PR00455">
    <property type="entry name" value="HTHTETR"/>
</dbReference>
<dbReference type="RefSeq" id="WP_199109562.1">
    <property type="nucleotide sequence ID" value="NZ_JAHWXQ010000002.1"/>
</dbReference>
<dbReference type="PANTHER" id="PTHR43479:SF11">
    <property type="entry name" value="ACREF_ENVCD OPERON REPRESSOR-RELATED"/>
    <property type="match status" value="1"/>
</dbReference>
<dbReference type="Pfam" id="PF22604">
    <property type="entry name" value="TetR_HI_0893_C"/>
    <property type="match status" value="1"/>
</dbReference>
<feature type="domain" description="HTH tetR-type" evidence="3">
    <location>
        <begin position="5"/>
        <end position="65"/>
    </location>
</feature>
<name>A0ABS6XAL6_9BACT</name>
<dbReference type="Pfam" id="PF00440">
    <property type="entry name" value="TetR_N"/>
    <property type="match status" value="1"/>
</dbReference>
<accession>A0ABS6XAL6</accession>
<evidence type="ECO:0000256" key="2">
    <source>
        <dbReference type="PROSITE-ProRule" id="PRU00335"/>
    </source>
</evidence>
<dbReference type="InterPro" id="IPR009057">
    <property type="entry name" value="Homeodomain-like_sf"/>
</dbReference>
<dbReference type="EMBL" id="JAHWXQ010000002">
    <property type="protein sequence ID" value="MBW3365035.1"/>
    <property type="molecule type" value="Genomic_DNA"/>
</dbReference>
<comment type="caution">
    <text evidence="4">The sequence shown here is derived from an EMBL/GenBank/DDBJ whole genome shotgun (WGS) entry which is preliminary data.</text>
</comment>
<dbReference type="PROSITE" id="PS50977">
    <property type="entry name" value="HTH_TETR_2"/>
    <property type="match status" value="1"/>
</dbReference>
<dbReference type="PANTHER" id="PTHR43479">
    <property type="entry name" value="ACREF/ENVCD OPERON REPRESSOR-RELATED"/>
    <property type="match status" value="1"/>
</dbReference>
<dbReference type="SUPFAM" id="SSF46689">
    <property type="entry name" value="Homeodomain-like"/>
    <property type="match status" value="1"/>
</dbReference>
<organism evidence="4 5">
    <name type="scientific">Pontibacter populi</name>
    <dbReference type="NCBI Taxonomy" id="890055"/>
    <lineage>
        <taxon>Bacteria</taxon>
        <taxon>Pseudomonadati</taxon>
        <taxon>Bacteroidota</taxon>
        <taxon>Cytophagia</taxon>
        <taxon>Cytophagales</taxon>
        <taxon>Hymenobacteraceae</taxon>
        <taxon>Pontibacter</taxon>
    </lineage>
</organism>
<sequence>MEPIAEKKRAIFESTLKLVRENGFHGTPMSMVAKHAGVAAGTIYHYFGSKDQLIGELFTYVQQQVIAVIKKENCETISFKACFFNLWFGLYSFYRENPEVLKFFEQFVNSPYNTARPSPEQDELHELLSTFFERGIREEQLKPIGTNVLGTLMHSNIISTVRLVSSGWLVLERKELELIPQIFWDGMQRTN</sequence>
<evidence type="ECO:0000313" key="5">
    <source>
        <dbReference type="Proteomes" id="UP000774935"/>
    </source>
</evidence>
<dbReference type="InterPro" id="IPR001647">
    <property type="entry name" value="HTH_TetR"/>
</dbReference>
<evidence type="ECO:0000256" key="1">
    <source>
        <dbReference type="ARBA" id="ARBA00023125"/>
    </source>
</evidence>
<proteinExistence type="predicted"/>